<dbReference type="eggNOG" id="ENOG502SY3V">
    <property type="taxonomic scope" value="Eukaryota"/>
</dbReference>
<evidence type="ECO:0000313" key="3">
    <source>
        <dbReference type="Proteomes" id="UP000016932"/>
    </source>
</evidence>
<dbReference type="Proteomes" id="UP000016932">
    <property type="component" value="Unassembled WGS sequence"/>
</dbReference>
<name>N1QBC8_PSEFD</name>
<protein>
    <submittedName>
        <fullName evidence="2">Uncharacterized protein</fullName>
    </submittedName>
</protein>
<gene>
    <name evidence="2" type="ORF">MYCFIDRAFT_206019</name>
</gene>
<dbReference type="KEGG" id="pfj:MYCFIDRAFT_206019"/>
<evidence type="ECO:0000313" key="2">
    <source>
        <dbReference type="EMBL" id="EME88452.1"/>
    </source>
</evidence>
<feature type="region of interest" description="Disordered" evidence="1">
    <location>
        <begin position="1"/>
        <end position="30"/>
    </location>
</feature>
<dbReference type="AlphaFoldDB" id="N1QBC8"/>
<reference evidence="2 3" key="1">
    <citation type="journal article" date="2012" name="PLoS Pathog.">
        <title>Diverse lifestyles and strategies of plant pathogenesis encoded in the genomes of eighteen Dothideomycetes fungi.</title>
        <authorList>
            <person name="Ohm R.A."/>
            <person name="Feau N."/>
            <person name="Henrissat B."/>
            <person name="Schoch C.L."/>
            <person name="Horwitz B.A."/>
            <person name="Barry K.W."/>
            <person name="Condon B.J."/>
            <person name="Copeland A.C."/>
            <person name="Dhillon B."/>
            <person name="Glaser F."/>
            <person name="Hesse C.N."/>
            <person name="Kosti I."/>
            <person name="LaButti K."/>
            <person name="Lindquist E.A."/>
            <person name="Lucas S."/>
            <person name="Salamov A.A."/>
            <person name="Bradshaw R.E."/>
            <person name="Ciuffetti L."/>
            <person name="Hamelin R.C."/>
            <person name="Kema G.H.J."/>
            <person name="Lawrence C."/>
            <person name="Scott J.A."/>
            <person name="Spatafora J.W."/>
            <person name="Turgeon B.G."/>
            <person name="de Wit P.J.G.M."/>
            <person name="Zhong S."/>
            <person name="Goodwin S.B."/>
            <person name="Grigoriev I.V."/>
        </authorList>
    </citation>
    <scope>NUCLEOTIDE SEQUENCE [LARGE SCALE GENOMIC DNA]</scope>
    <source>
        <strain evidence="2 3">CIRAD86</strain>
    </source>
</reference>
<dbReference type="RefSeq" id="XP_007921482.1">
    <property type="nucleotide sequence ID" value="XM_007923291.1"/>
</dbReference>
<dbReference type="HOGENOM" id="CLU_725884_0_0_1"/>
<accession>N1QBC8</accession>
<dbReference type="EMBL" id="KB446555">
    <property type="protein sequence ID" value="EME88452.1"/>
    <property type="molecule type" value="Genomic_DNA"/>
</dbReference>
<proteinExistence type="predicted"/>
<feature type="compositionally biased region" description="Basic and acidic residues" evidence="1">
    <location>
        <begin position="1"/>
        <end position="12"/>
    </location>
</feature>
<organism evidence="2 3">
    <name type="scientific">Pseudocercospora fijiensis (strain CIRAD86)</name>
    <name type="common">Black leaf streak disease fungus</name>
    <name type="synonym">Mycosphaerella fijiensis</name>
    <dbReference type="NCBI Taxonomy" id="383855"/>
    <lineage>
        <taxon>Eukaryota</taxon>
        <taxon>Fungi</taxon>
        <taxon>Dikarya</taxon>
        <taxon>Ascomycota</taxon>
        <taxon>Pezizomycotina</taxon>
        <taxon>Dothideomycetes</taxon>
        <taxon>Dothideomycetidae</taxon>
        <taxon>Mycosphaerellales</taxon>
        <taxon>Mycosphaerellaceae</taxon>
        <taxon>Pseudocercospora</taxon>
    </lineage>
</organism>
<dbReference type="VEuPathDB" id="FungiDB:MYCFIDRAFT_206019"/>
<evidence type="ECO:0000256" key="1">
    <source>
        <dbReference type="SAM" id="MobiDB-lite"/>
    </source>
</evidence>
<dbReference type="GeneID" id="19336451"/>
<keyword evidence="3" id="KW-1185">Reference proteome</keyword>
<dbReference type="OrthoDB" id="5403997at2759"/>
<sequence length="381" mass="43247">MMRYQPDADRAVVKGRQVNAKESNKSSRSSFVRRNRACLKQVYSAADCIWVEGGYRIRSEGVLVQLNRFWRVGRQTVGPTFNRLGDDGSGDSGTIANIDRMHLRHTAQDAVSWLQDGDGYRERLRHKRMGMRIPDGGSGNVIFLAAEVHKQSLGHCQLANLFTDIKQRKTTRSVSSLSTIYHQPKMPPKTIRGGKIVAQQPQRGNIVKETYNAITDPENRSVVTALAFFVVCDPSTAGKQYSWSEILLPPFEADFATGSKYLAPASRDYDYECTPREGRWTCMIRGCCIPGVNGAEKVSSRETHCHDGRNRESKAERVLLERSFSPVEAKRPFENTTSETLNHDPRCPWLVHSWALSRRLEGTWVEVAKHFYERYITLIYT</sequence>